<proteinExistence type="predicted"/>
<dbReference type="EMBL" id="QKNY01000007">
    <property type="protein sequence ID" value="RJX43773.1"/>
    <property type="molecule type" value="Genomic_DNA"/>
</dbReference>
<name>A0A3A6PNJ3_9EURY</name>
<comment type="caution">
    <text evidence="1">The sequence shown here is derived from an EMBL/GenBank/DDBJ whole genome shotgun (WGS) entry which is preliminary data.</text>
</comment>
<evidence type="ECO:0000313" key="2">
    <source>
        <dbReference type="Proteomes" id="UP000276588"/>
    </source>
</evidence>
<dbReference type="Proteomes" id="UP000276588">
    <property type="component" value="Unassembled WGS sequence"/>
</dbReference>
<protein>
    <submittedName>
        <fullName evidence="1">DNA primase</fullName>
    </submittedName>
</protein>
<evidence type="ECO:0000313" key="1">
    <source>
        <dbReference type="EMBL" id="RJX43773.1"/>
    </source>
</evidence>
<accession>A0A3A6PNJ3</accession>
<keyword evidence="2" id="KW-1185">Reference proteome</keyword>
<reference evidence="1 2" key="1">
    <citation type="submission" date="2018-06" db="EMBL/GenBank/DDBJ databases">
        <title>Halonotius sp. F13-13 a new haloarchaeeon isolated from a solar saltern from Isla Cristina, Huelva, Spain.</title>
        <authorList>
            <person name="Duran-Viseras A."/>
            <person name="Sanchez-Porro C."/>
            <person name="Ventosa A."/>
        </authorList>
    </citation>
    <scope>NUCLEOTIDE SEQUENCE [LARGE SCALE GENOMIC DNA]</scope>
    <source>
        <strain evidence="1 2">F13-13</strain>
    </source>
</reference>
<dbReference type="AlphaFoldDB" id="A0A3A6PNJ3"/>
<organism evidence="1 2">
    <name type="scientific">Halonotius aquaticus</name>
    <dbReference type="NCBI Taxonomy" id="2216978"/>
    <lineage>
        <taxon>Archaea</taxon>
        <taxon>Methanobacteriati</taxon>
        <taxon>Methanobacteriota</taxon>
        <taxon>Stenosarchaea group</taxon>
        <taxon>Halobacteria</taxon>
        <taxon>Halobacteriales</taxon>
        <taxon>Haloferacaceae</taxon>
        <taxon>Halonotius</taxon>
    </lineage>
</organism>
<gene>
    <name evidence="1" type="ORF">DM826_05455</name>
</gene>
<sequence length="65" mass="7291">MKQVQEALDVEILDQDLETGADEELELMEEMAAGDINHEQVDIDDTVEVEPDDFDVDIEDGEPSL</sequence>